<keyword evidence="2" id="KW-0285">Flavoprotein</keyword>
<name>A0A1M5YW14_9GAMM</name>
<dbReference type="RefSeq" id="WP_067664800.1">
    <property type="nucleotide sequence ID" value="NZ_FQXG01000008.1"/>
</dbReference>
<evidence type="ECO:0000256" key="4">
    <source>
        <dbReference type="ARBA" id="ARBA00022857"/>
    </source>
</evidence>
<evidence type="ECO:0000256" key="5">
    <source>
        <dbReference type="ARBA" id="ARBA00023002"/>
    </source>
</evidence>
<dbReference type="InterPro" id="IPR036188">
    <property type="entry name" value="FAD/NAD-bd_sf"/>
</dbReference>
<dbReference type="InterPro" id="IPR020946">
    <property type="entry name" value="Flavin_mOase-like"/>
</dbReference>
<dbReference type="OrthoDB" id="9790219at2"/>
<keyword evidence="5" id="KW-0560">Oxidoreductase</keyword>
<dbReference type="PIRSF" id="PIRSF000332">
    <property type="entry name" value="FMO"/>
    <property type="match status" value="1"/>
</dbReference>
<dbReference type="Proteomes" id="UP000184268">
    <property type="component" value="Unassembled WGS sequence"/>
</dbReference>
<protein>
    <submittedName>
        <fullName evidence="6">Predicted flavoprotein CzcO associated with the cation diffusion facilitator CzcD</fullName>
    </submittedName>
</protein>
<dbReference type="AlphaFoldDB" id="A0A1M5YW14"/>
<gene>
    <name evidence="6" type="ORF">SAMN02745129_4517</name>
</gene>
<dbReference type="InterPro" id="IPR036291">
    <property type="entry name" value="NAD(P)-bd_dom_sf"/>
</dbReference>
<dbReference type="PANTHER" id="PTHR23023">
    <property type="entry name" value="DIMETHYLANILINE MONOOXYGENASE"/>
    <property type="match status" value="1"/>
</dbReference>
<dbReference type="PRINTS" id="PR00370">
    <property type="entry name" value="FMOXYGENASE"/>
</dbReference>
<keyword evidence="3" id="KW-0274">FAD</keyword>
<dbReference type="InterPro" id="IPR000960">
    <property type="entry name" value="Flavin_mOase"/>
</dbReference>
<keyword evidence="7" id="KW-1185">Reference proteome</keyword>
<organism evidence="6 7">
    <name type="scientific">Ferrimonas marina</name>
    <dbReference type="NCBI Taxonomy" id="299255"/>
    <lineage>
        <taxon>Bacteria</taxon>
        <taxon>Pseudomonadati</taxon>
        <taxon>Pseudomonadota</taxon>
        <taxon>Gammaproteobacteria</taxon>
        <taxon>Alteromonadales</taxon>
        <taxon>Ferrimonadaceae</taxon>
        <taxon>Ferrimonas</taxon>
    </lineage>
</organism>
<keyword evidence="4" id="KW-0521">NADP</keyword>
<dbReference type="STRING" id="299255.SAMN02745129_4517"/>
<evidence type="ECO:0000256" key="1">
    <source>
        <dbReference type="ARBA" id="ARBA00009183"/>
    </source>
</evidence>
<dbReference type="GO" id="GO:0050660">
    <property type="term" value="F:flavin adenine dinucleotide binding"/>
    <property type="evidence" value="ECO:0007669"/>
    <property type="project" value="InterPro"/>
</dbReference>
<dbReference type="GO" id="GO:0050661">
    <property type="term" value="F:NADP binding"/>
    <property type="evidence" value="ECO:0007669"/>
    <property type="project" value="InterPro"/>
</dbReference>
<sequence>MPLRPQRIAIIGAGISGLVAAKVLKQHGLSVSVFEKGSALGGIWRFNNDNGASTCYRSLHINTSKRMMQLSDFPFKEEMAEYPPHWQILEEFERYAEQFQLLPLIQFNTEVRHCAPMPEGGWQLTLHCAEGEQTQDFDFLVVANGHHWSPRLPEFSGQFDGELIHAHHYVDVTEPLDLRDKTVVVVGSGNSAMDIACELGRTGQGAKKVLLSQRSGVWVLPKLFGNLAQDKFVRHPMKPPSLWERLVRETLPRRFRLAVRDRVHQGLISLLAGSPQRMGMKPPKGRLSQHHPTVSQEIYHRLTHGDVLARGEITQLNGHTVTFEDGQQEQVDAIICATGYDIRFPFFDQPELTPQGNRFPLWHRIFPPQRQDLAFIGLIQPVCALMPIAELQSEFLADVLIGEVALPDGAKLAKETAAQDAEAAEGYLPSPSHTIQADCPEYSYNLRKAWQLGRKRASSTAQTPS</sequence>
<evidence type="ECO:0000313" key="7">
    <source>
        <dbReference type="Proteomes" id="UP000184268"/>
    </source>
</evidence>
<evidence type="ECO:0000313" key="6">
    <source>
        <dbReference type="EMBL" id="SHI16020.1"/>
    </source>
</evidence>
<proteinExistence type="inferred from homology"/>
<dbReference type="GO" id="GO:0004499">
    <property type="term" value="F:N,N-dimethylaniline monooxygenase activity"/>
    <property type="evidence" value="ECO:0007669"/>
    <property type="project" value="InterPro"/>
</dbReference>
<dbReference type="Gene3D" id="3.50.50.60">
    <property type="entry name" value="FAD/NAD(P)-binding domain"/>
    <property type="match status" value="1"/>
</dbReference>
<dbReference type="Pfam" id="PF00743">
    <property type="entry name" value="FMO-like"/>
    <property type="match status" value="1"/>
</dbReference>
<accession>A0A1M5YW14</accession>
<evidence type="ECO:0000256" key="2">
    <source>
        <dbReference type="ARBA" id="ARBA00022630"/>
    </source>
</evidence>
<dbReference type="SUPFAM" id="SSF51905">
    <property type="entry name" value="FAD/NAD(P)-binding domain"/>
    <property type="match status" value="2"/>
</dbReference>
<evidence type="ECO:0000256" key="3">
    <source>
        <dbReference type="ARBA" id="ARBA00022827"/>
    </source>
</evidence>
<dbReference type="SUPFAM" id="SSF51735">
    <property type="entry name" value="NAD(P)-binding Rossmann-fold domains"/>
    <property type="match status" value="1"/>
</dbReference>
<dbReference type="InterPro" id="IPR050346">
    <property type="entry name" value="FMO-like"/>
</dbReference>
<comment type="similarity">
    <text evidence="1">Belongs to the FMO family.</text>
</comment>
<dbReference type="EMBL" id="FQXG01000008">
    <property type="protein sequence ID" value="SHI16020.1"/>
    <property type="molecule type" value="Genomic_DNA"/>
</dbReference>
<reference evidence="6 7" key="1">
    <citation type="submission" date="2016-11" db="EMBL/GenBank/DDBJ databases">
        <authorList>
            <person name="Jaros S."/>
            <person name="Januszkiewicz K."/>
            <person name="Wedrychowicz H."/>
        </authorList>
    </citation>
    <scope>NUCLEOTIDE SEQUENCE [LARGE SCALE GENOMIC DNA]</scope>
    <source>
        <strain evidence="6 7">DSM 16917</strain>
    </source>
</reference>